<gene>
    <name evidence="3" type="ORF">ACFPM7_18755</name>
</gene>
<dbReference type="PANTHER" id="PTHR46696:SF1">
    <property type="entry name" value="CYTOCHROME P450 YJIB-RELATED"/>
    <property type="match status" value="1"/>
</dbReference>
<dbReference type="PANTHER" id="PTHR46696">
    <property type="entry name" value="P450, PUTATIVE (EUROFUNG)-RELATED"/>
    <property type="match status" value="1"/>
</dbReference>
<dbReference type="CDD" id="cd11029">
    <property type="entry name" value="CYP107-like"/>
    <property type="match status" value="1"/>
</dbReference>
<keyword evidence="2" id="KW-0349">Heme</keyword>
<evidence type="ECO:0000313" key="3">
    <source>
        <dbReference type="EMBL" id="MFC5289095.1"/>
    </source>
</evidence>
<dbReference type="Proteomes" id="UP001596157">
    <property type="component" value="Unassembled WGS sequence"/>
</dbReference>
<accession>A0ABW0EST0</accession>
<evidence type="ECO:0000313" key="4">
    <source>
        <dbReference type="Proteomes" id="UP001596157"/>
    </source>
</evidence>
<evidence type="ECO:0000256" key="1">
    <source>
        <dbReference type="ARBA" id="ARBA00010617"/>
    </source>
</evidence>
<dbReference type="RefSeq" id="WP_378248938.1">
    <property type="nucleotide sequence ID" value="NZ_JBHSKF010000009.1"/>
</dbReference>
<keyword evidence="2" id="KW-0560">Oxidoreductase</keyword>
<dbReference type="PROSITE" id="PS00086">
    <property type="entry name" value="CYTOCHROME_P450"/>
    <property type="match status" value="1"/>
</dbReference>
<protein>
    <submittedName>
        <fullName evidence="3">Cytochrome P450</fullName>
    </submittedName>
</protein>
<comment type="caution">
    <text evidence="3">The sequence shown here is derived from an EMBL/GenBank/DDBJ whole genome shotgun (WGS) entry which is preliminary data.</text>
</comment>
<organism evidence="3 4">
    <name type="scientific">Actinokineospora guangxiensis</name>
    <dbReference type="NCBI Taxonomy" id="1490288"/>
    <lineage>
        <taxon>Bacteria</taxon>
        <taxon>Bacillati</taxon>
        <taxon>Actinomycetota</taxon>
        <taxon>Actinomycetes</taxon>
        <taxon>Pseudonocardiales</taxon>
        <taxon>Pseudonocardiaceae</taxon>
        <taxon>Actinokineospora</taxon>
    </lineage>
</organism>
<dbReference type="InterPro" id="IPR002397">
    <property type="entry name" value="Cyt_P450_B"/>
</dbReference>
<dbReference type="InterPro" id="IPR036396">
    <property type="entry name" value="Cyt_P450_sf"/>
</dbReference>
<comment type="similarity">
    <text evidence="1 2">Belongs to the cytochrome P450 family.</text>
</comment>
<reference evidence="4" key="1">
    <citation type="journal article" date="2019" name="Int. J. Syst. Evol. Microbiol.">
        <title>The Global Catalogue of Microorganisms (GCM) 10K type strain sequencing project: providing services to taxonomists for standard genome sequencing and annotation.</title>
        <authorList>
            <consortium name="The Broad Institute Genomics Platform"/>
            <consortium name="The Broad Institute Genome Sequencing Center for Infectious Disease"/>
            <person name="Wu L."/>
            <person name="Ma J."/>
        </authorList>
    </citation>
    <scope>NUCLEOTIDE SEQUENCE [LARGE SCALE GENOMIC DNA]</scope>
    <source>
        <strain evidence="4">CCUG 59778</strain>
    </source>
</reference>
<sequence>MTDVDLHSPAFMANPFPGYAALRRESPVHHVAGPMGLGMWLITRHDDARAVLTDPRFSKNVRLAPDWLKVMGGGQGDEGLLGANMLNMDPPDHTRVRGLVVKAFSRRRMEALRPRVQQITDSLLDEVAQADSFDLIPTLAVPLPIIVICELLGIPVSDRTDFRRWTQMVLTPPLSPEAIAIRKDGNRAMEDYLTALLAERRARVNAGVDADAQPDMLDALLVASAEEGVLAVRELIGTVKLLLVAGQNAGNLVGNGMLALLTHPDQLEALRDDPALLPGAIEELLRYDGPIERALPRFTTEDVEVGGVRIPAGSAVAVVLSSASHDTGAEHPERLDITREESAHLAFGGGIHYCLGAPLARIEGQIAIGTVLRRFPAIKIAADAAELKWTGRGLNFIRGLVSLPVAV</sequence>
<dbReference type="Pfam" id="PF00067">
    <property type="entry name" value="p450"/>
    <property type="match status" value="1"/>
</dbReference>
<dbReference type="InterPro" id="IPR017972">
    <property type="entry name" value="Cyt_P450_CS"/>
</dbReference>
<dbReference type="Gene3D" id="1.10.630.10">
    <property type="entry name" value="Cytochrome P450"/>
    <property type="match status" value="1"/>
</dbReference>
<evidence type="ECO:0000256" key="2">
    <source>
        <dbReference type="RuleBase" id="RU000461"/>
    </source>
</evidence>
<name>A0ABW0EST0_9PSEU</name>
<dbReference type="EMBL" id="JBHSKF010000009">
    <property type="protein sequence ID" value="MFC5289095.1"/>
    <property type="molecule type" value="Genomic_DNA"/>
</dbReference>
<dbReference type="InterPro" id="IPR001128">
    <property type="entry name" value="Cyt_P450"/>
</dbReference>
<proteinExistence type="inferred from homology"/>
<keyword evidence="2" id="KW-0479">Metal-binding</keyword>
<keyword evidence="2" id="KW-0503">Monooxygenase</keyword>
<dbReference type="PRINTS" id="PR00359">
    <property type="entry name" value="BP450"/>
</dbReference>
<keyword evidence="4" id="KW-1185">Reference proteome</keyword>
<keyword evidence="2" id="KW-0408">Iron</keyword>
<dbReference type="SUPFAM" id="SSF48264">
    <property type="entry name" value="Cytochrome P450"/>
    <property type="match status" value="1"/>
</dbReference>